<organism evidence="9 10">
    <name type="scientific">Phytophthora citrophthora</name>
    <dbReference type="NCBI Taxonomy" id="4793"/>
    <lineage>
        <taxon>Eukaryota</taxon>
        <taxon>Sar</taxon>
        <taxon>Stramenopiles</taxon>
        <taxon>Oomycota</taxon>
        <taxon>Peronosporomycetes</taxon>
        <taxon>Peronosporales</taxon>
        <taxon>Peronosporaceae</taxon>
        <taxon>Phytophthora</taxon>
    </lineage>
</organism>
<feature type="signal peptide" evidence="7">
    <location>
        <begin position="1"/>
        <end position="21"/>
    </location>
</feature>
<evidence type="ECO:0000256" key="3">
    <source>
        <dbReference type="ARBA" id="ARBA00010400"/>
    </source>
</evidence>
<evidence type="ECO:0000256" key="4">
    <source>
        <dbReference type="ARBA" id="ARBA00022525"/>
    </source>
</evidence>
<feature type="domain" description="RxLR effector PexRD54 WY" evidence="8">
    <location>
        <begin position="84"/>
        <end position="125"/>
    </location>
</feature>
<sequence length="674" mass="75742">MRYFFYLMCVVILALVAGIGAKGFRVLASDLPNYQAHAAISSVVSTTRLLRTTSIIDEERAGGISVSASDKLAKLFKSSKVTDEQLQTWLSKGKTAESVFYRMNLEKTLYMRLLENPQFMRWLQYADDLSAAGKGTSSVSVLSTKYGDKKLYQMIGWAKKESSTKALGTRLQTDQLEHWVKIGKDPDEVFKLYGLDSAGSRILSESQFSAWTKYVDDLNAKNEGTAVSIIPTLRKYFSGDDLFHIALAAKRVDETEAMGTKLEDAFVQFWIQRKETPDNVLVELGLKKSASTLLESPLLNILTKYTDAYNVKYAAKKSTVIETLTRTFDDETVAGMLLAGRAKSTTKEIAKQFQADQLEMWLNSGQSVDDVYRLLNLPSRRDMMHDFGGVKLFGTWVTYMNAVSMKNPEKTSAMFSTLATTFDDRSMMQILQAAKTFPSMEKTAAKLQLEKAQSIFSTGLSPYEAFISVALDDVGESVLSSPLFKKWMVYVEDFNQKNPTDQKSWFVVLRGSYQGNGINQIIDKAMKDPNTVTIAKLVQKELLKESLEYWKYSPEKLFRFLNVGDAGEKVLSSSKFGLWTTYLDDWNQAYPSKKTTMIDGLHANYRDQNLVSILAAAEKIPSTKKLASQLQDALVDKWVAEKESLSYVKSWLSGVHAPSSDDMLERFTKKLNSV</sequence>
<evidence type="ECO:0000313" key="9">
    <source>
        <dbReference type="EMBL" id="KAK1935688.1"/>
    </source>
</evidence>
<evidence type="ECO:0000259" key="8">
    <source>
        <dbReference type="Pfam" id="PF22748"/>
    </source>
</evidence>
<protein>
    <recommendedName>
        <fullName evidence="8">RxLR effector PexRD54 WY domain-containing protein</fullName>
    </recommendedName>
</protein>
<dbReference type="Pfam" id="PF22748">
    <property type="entry name" value="PexRD54_WY"/>
    <property type="match status" value="1"/>
</dbReference>
<evidence type="ECO:0000256" key="2">
    <source>
        <dbReference type="ARBA" id="ARBA00004613"/>
    </source>
</evidence>
<keyword evidence="6" id="KW-0843">Virulence</keyword>
<dbReference type="InterPro" id="IPR054463">
    <property type="entry name" value="PexRD54_WY"/>
</dbReference>
<dbReference type="GO" id="GO:0043657">
    <property type="term" value="C:host cell"/>
    <property type="evidence" value="ECO:0007669"/>
    <property type="project" value="UniProtKB-SubCell"/>
</dbReference>
<keyword evidence="4" id="KW-0964">Secreted</keyword>
<keyword evidence="10" id="KW-1185">Reference proteome</keyword>
<gene>
    <name evidence="9" type="ORF">P3T76_010383</name>
</gene>
<comment type="caution">
    <text evidence="9">The sequence shown here is derived from an EMBL/GenBank/DDBJ whole genome shotgun (WGS) entry which is preliminary data.</text>
</comment>
<dbReference type="AlphaFoldDB" id="A0AAD9GBV7"/>
<dbReference type="Proteomes" id="UP001259832">
    <property type="component" value="Unassembled WGS sequence"/>
</dbReference>
<name>A0AAD9GBV7_9STRA</name>
<feature type="chain" id="PRO_5042238801" description="RxLR effector PexRD54 WY domain-containing protein" evidence="7">
    <location>
        <begin position="22"/>
        <end position="674"/>
    </location>
</feature>
<keyword evidence="5 7" id="KW-0732">Signal</keyword>
<dbReference type="EMBL" id="JASMQC010000022">
    <property type="protein sequence ID" value="KAK1935688.1"/>
    <property type="molecule type" value="Genomic_DNA"/>
</dbReference>
<evidence type="ECO:0000256" key="5">
    <source>
        <dbReference type="ARBA" id="ARBA00022729"/>
    </source>
</evidence>
<proteinExistence type="inferred from homology"/>
<evidence type="ECO:0000313" key="10">
    <source>
        <dbReference type="Proteomes" id="UP001259832"/>
    </source>
</evidence>
<comment type="similarity">
    <text evidence="3">Belongs to the RxLR effector family.</text>
</comment>
<evidence type="ECO:0000256" key="7">
    <source>
        <dbReference type="SAM" id="SignalP"/>
    </source>
</evidence>
<dbReference type="GO" id="GO:0005576">
    <property type="term" value="C:extracellular region"/>
    <property type="evidence" value="ECO:0007669"/>
    <property type="project" value="UniProtKB-SubCell"/>
</dbReference>
<evidence type="ECO:0000256" key="6">
    <source>
        <dbReference type="ARBA" id="ARBA00023026"/>
    </source>
</evidence>
<evidence type="ECO:0000256" key="1">
    <source>
        <dbReference type="ARBA" id="ARBA00004340"/>
    </source>
</evidence>
<comment type="subcellular location">
    <subcellularLocation>
        <location evidence="1">Host cell</location>
    </subcellularLocation>
    <subcellularLocation>
        <location evidence="2">Secreted</location>
    </subcellularLocation>
</comment>
<accession>A0AAD9GBV7</accession>
<reference evidence="9" key="1">
    <citation type="submission" date="2023-08" db="EMBL/GenBank/DDBJ databases">
        <title>Reference Genome Resource for the Citrus Pathogen Phytophthora citrophthora.</title>
        <authorList>
            <person name="Moller H."/>
            <person name="Coetzee B."/>
            <person name="Rose L.J."/>
            <person name="Van Niekerk J.M."/>
        </authorList>
    </citation>
    <scope>NUCLEOTIDE SEQUENCE</scope>
    <source>
        <strain evidence="9">STE-U-9442</strain>
    </source>
</reference>